<sequence length="260" mass="29257">MGFCTALGLAGAGALSQDQLFNRYPQPLVSQLVERAMAQQKALSLHPQSCCQMRFRVGHFNILGKKMAGTKWFHYARDFLPASFASNHWDWSRAGHFPRSLLWSREEGQSRFYRLEVLLKEIRSLSADVLCLVELDCFEEQLDGGKEKGGLEGGKRRSRIPGNHYCRGLGLPFQQILGADGYDAVFQPRPGKHDGCGIFWRREVFESVGPCRALIYALPANDRIAVAQLLVHRLSRDALLVLSSHLHWDQALGYQASEAQ</sequence>
<name>A0ABP0RCN6_9DINO</name>
<feature type="non-terminal residue" evidence="2">
    <location>
        <position position="260"/>
    </location>
</feature>
<organism evidence="2 3">
    <name type="scientific">Durusdinium trenchii</name>
    <dbReference type="NCBI Taxonomy" id="1381693"/>
    <lineage>
        <taxon>Eukaryota</taxon>
        <taxon>Sar</taxon>
        <taxon>Alveolata</taxon>
        <taxon>Dinophyceae</taxon>
        <taxon>Suessiales</taxon>
        <taxon>Symbiodiniaceae</taxon>
        <taxon>Durusdinium</taxon>
    </lineage>
</organism>
<gene>
    <name evidence="2" type="ORF">CCMP2556_LOCUS46603</name>
</gene>
<dbReference type="PANTHER" id="PTHR12121">
    <property type="entry name" value="CARBON CATABOLITE REPRESSOR PROTEIN 4"/>
    <property type="match status" value="1"/>
</dbReference>
<dbReference type="PANTHER" id="PTHR12121:SF100">
    <property type="entry name" value="POLY(A)-SPECIFIC RIBONUCLEASE"/>
    <property type="match status" value="1"/>
</dbReference>
<evidence type="ECO:0000313" key="2">
    <source>
        <dbReference type="EMBL" id="CAK9098355.1"/>
    </source>
</evidence>
<feature type="domain" description="Endonuclease/exonuclease/phosphatase" evidence="1">
    <location>
        <begin position="105"/>
        <end position="208"/>
    </location>
</feature>
<dbReference type="Gene3D" id="3.60.10.10">
    <property type="entry name" value="Endonuclease/exonuclease/phosphatase"/>
    <property type="match status" value="1"/>
</dbReference>
<accession>A0ABP0RCN6</accession>
<dbReference type="InterPro" id="IPR005135">
    <property type="entry name" value="Endo/exonuclease/phosphatase"/>
</dbReference>
<dbReference type="InterPro" id="IPR036691">
    <property type="entry name" value="Endo/exonu/phosph_ase_sf"/>
</dbReference>
<keyword evidence="3" id="KW-1185">Reference proteome</keyword>
<evidence type="ECO:0000313" key="3">
    <source>
        <dbReference type="Proteomes" id="UP001642484"/>
    </source>
</evidence>
<dbReference type="InterPro" id="IPR050410">
    <property type="entry name" value="CCR4/nocturin_mRNA_transcr"/>
</dbReference>
<proteinExistence type="predicted"/>
<dbReference type="EMBL" id="CAXAMN010025806">
    <property type="protein sequence ID" value="CAK9098355.1"/>
    <property type="molecule type" value="Genomic_DNA"/>
</dbReference>
<reference evidence="2 3" key="1">
    <citation type="submission" date="2024-02" db="EMBL/GenBank/DDBJ databases">
        <authorList>
            <person name="Chen Y."/>
            <person name="Shah S."/>
            <person name="Dougan E. K."/>
            <person name="Thang M."/>
            <person name="Chan C."/>
        </authorList>
    </citation>
    <scope>NUCLEOTIDE SEQUENCE [LARGE SCALE GENOMIC DNA]</scope>
</reference>
<protein>
    <recommendedName>
        <fullName evidence="1">Endonuclease/exonuclease/phosphatase domain-containing protein</fullName>
    </recommendedName>
</protein>
<comment type="caution">
    <text evidence="2">The sequence shown here is derived from an EMBL/GenBank/DDBJ whole genome shotgun (WGS) entry which is preliminary data.</text>
</comment>
<dbReference type="Pfam" id="PF03372">
    <property type="entry name" value="Exo_endo_phos"/>
    <property type="match status" value="1"/>
</dbReference>
<evidence type="ECO:0000259" key="1">
    <source>
        <dbReference type="Pfam" id="PF03372"/>
    </source>
</evidence>
<dbReference type="SUPFAM" id="SSF56219">
    <property type="entry name" value="DNase I-like"/>
    <property type="match status" value="1"/>
</dbReference>
<dbReference type="Proteomes" id="UP001642484">
    <property type="component" value="Unassembled WGS sequence"/>
</dbReference>